<accession>A0ABX6M7R3</accession>
<name>A0ABX6M7R3_9BURK</name>
<evidence type="ECO:0000256" key="2">
    <source>
        <dbReference type="SAM" id="SignalP"/>
    </source>
</evidence>
<feature type="region of interest" description="Disordered" evidence="1">
    <location>
        <begin position="53"/>
        <end position="72"/>
    </location>
</feature>
<evidence type="ECO:0000313" key="4">
    <source>
        <dbReference type="Proteomes" id="UP000503117"/>
    </source>
</evidence>
<dbReference type="PROSITE" id="PS51257">
    <property type="entry name" value="PROKAR_LIPOPROTEIN"/>
    <property type="match status" value="1"/>
</dbReference>
<dbReference type="EMBL" id="CP051684">
    <property type="protein sequence ID" value="QJD90371.1"/>
    <property type="molecule type" value="Genomic_DNA"/>
</dbReference>
<keyword evidence="4" id="KW-1185">Reference proteome</keyword>
<evidence type="ECO:0000256" key="1">
    <source>
        <dbReference type="SAM" id="MobiDB-lite"/>
    </source>
</evidence>
<reference evidence="3 4" key="1">
    <citation type="submission" date="2020-04" db="EMBL/GenBank/DDBJ databases">
        <title>Genome sequencing of novel species.</title>
        <authorList>
            <person name="Heo J."/>
            <person name="Kim S.-J."/>
            <person name="Kim J.-S."/>
            <person name="Hong S.-B."/>
            <person name="Kwon S.-W."/>
        </authorList>
    </citation>
    <scope>NUCLEOTIDE SEQUENCE [LARGE SCALE GENOMIC DNA]</scope>
    <source>
        <strain evidence="3 4">AF9R3</strain>
    </source>
</reference>
<proteinExistence type="predicted"/>
<sequence>MRHSFRLLPAASLLTLALLAACGDKTTTAPAGADAKPNLADAAKPAVMAEQAKEQARAALPKGDPNTPASSYTDIESGNQLMFAYLGVAGMPIDYNEVATSYSRDYATASDEFKKNDLLKALKLKIDAGVAQAAQQRYVKLDIPSPVQKYDFEKKGFPLDSSVWEKGSYRYFGDNSSYKIGFNNGASFRYLNVPEEDKARVIEGLRSKYESMHLVVYGYVQDADVSKKVVQAQILKVELVDKKGNVLASQAAQ</sequence>
<feature type="chain" id="PRO_5045501632" evidence="2">
    <location>
        <begin position="21"/>
        <end position="253"/>
    </location>
</feature>
<organism evidence="3 4">
    <name type="scientific">Duganella dendranthematis</name>
    <dbReference type="NCBI Taxonomy" id="2728021"/>
    <lineage>
        <taxon>Bacteria</taxon>
        <taxon>Pseudomonadati</taxon>
        <taxon>Pseudomonadota</taxon>
        <taxon>Betaproteobacteria</taxon>
        <taxon>Burkholderiales</taxon>
        <taxon>Oxalobacteraceae</taxon>
        <taxon>Telluria group</taxon>
        <taxon>Duganella</taxon>
    </lineage>
</organism>
<evidence type="ECO:0000313" key="3">
    <source>
        <dbReference type="EMBL" id="QJD90371.1"/>
    </source>
</evidence>
<dbReference type="Proteomes" id="UP000503117">
    <property type="component" value="Chromosome"/>
</dbReference>
<dbReference type="RefSeq" id="WP_169112149.1">
    <property type="nucleotide sequence ID" value="NZ_CP051684.1"/>
</dbReference>
<protein>
    <submittedName>
        <fullName evidence="3">DUF4852 domain-containing protein</fullName>
    </submittedName>
</protein>
<feature type="signal peptide" evidence="2">
    <location>
        <begin position="1"/>
        <end position="20"/>
    </location>
</feature>
<gene>
    <name evidence="3" type="ORF">HH213_09920</name>
</gene>
<keyword evidence="2" id="KW-0732">Signal</keyword>